<evidence type="ECO:0000256" key="8">
    <source>
        <dbReference type="ARBA" id="ARBA00022840"/>
    </source>
</evidence>
<feature type="region of interest" description="Disordered" evidence="12">
    <location>
        <begin position="1"/>
        <end position="21"/>
    </location>
</feature>
<dbReference type="Pfam" id="PF00664">
    <property type="entry name" value="ABC_membrane"/>
    <property type="match status" value="1"/>
</dbReference>
<dbReference type="PROSITE" id="PS00211">
    <property type="entry name" value="ABC_TRANSPORTER_1"/>
    <property type="match status" value="1"/>
</dbReference>
<dbReference type="CDD" id="cd18577">
    <property type="entry name" value="ABC_6TM_Pgp_ABCB1_D1_like"/>
    <property type="match status" value="1"/>
</dbReference>
<keyword evidence="5 13" id="KW-0812">Transmembrane</keyword>
<dbReference type="CDD" id="cd03249">
    <property type="entry name" value="ABC_MTABC3_MDL1_MDL2"/>
    <property type="match status" value="1"/>
</dbReference>
<dbReference type="Gene3D" id="1.20.1560.10">
    <property type="entry name" value="ABC transporter type 1, transmembrane domain"/>
    <property type="match status" value="1"/>
</dbReference>
<evidence type="ECO:0000259" key="14">
    <source>
        <dbReference type="PROSITE" id="PS50893"/>
    </source>
</evidence>
<proteinExistence type="inferred from homology"/>
<evidence type="ECO:0000256" key="13">
    <source>
        <dbReference type="SAM" id="Phobius"/>
    </source>
</evidence>
<accession>A0AAX6GT52</accession>
<dbReference type="PANTHER" id="PTHR24222">
    <property type="entry name" value="ABC TRANSPORTER B FAMILY"/>
    <property type="match status" value="1"/>
</dbReference>
<dbReference type="InterPro" id="IPR003593">
    <property type="entry name" value="AAA+_ATPase"/>
</dbReference>
<dbReference type="GO" id="GO:0012505">
    <property type="term" value="C:endomembrane system"/>
    <property type="evidence" value="ECO:0007669"/>
    <property type="project" value="UniProtKB-SubCell"/>
</dbReference>
<feature type="transmembrane region" description="Helical" evidence="13">
    <location>
        <begin position="304"/>
        <end position="322"/>
    </location>
</feature>
<keyword evidence="11" id="KW-0325">Glycoprotein</keyword>
<dbReference type="InterPro" id="IPR027417">
    <property type="entry name" value="P-loop_NTPase"/>
</dbReference>
<dbReference type="GO" id="GO:0005524">
    <property type="term" value="F:ATP binding"/>
    <property type="evidence" value="ECO:0007669"/>
    <property type="project" value="UniProtKB-KW"/>
</dbReference>
<dbReference type="InterPro" id="IPR003439">
    <property type="entry name" value="ABC_transporter-like_ATP-bd"/>
</dbReference>
<dbReference type="PROSITE" id="PS50893">
    <property type="entry name" value="ABC_TRANSPORTER_2"/>
    <property type="match status" value="1"/>
</dbReference>
<keyword evidence="10 13" id="KW-0472">Membrane</keyword>
<dbReference type="InterPro" id="IPR017871">
    <property type="entry name" value="ABC_transporter-like_CS"/>
</dbReference>
<feature type="domain" description="ABC transporter" evidence="14">
    <location>
        <begin position="365"/>
        <end position="601"/>
    </location>
</feature>
<evidence type="ECO:0000256" key="6">
    <source>
        <dbReference type="ARBA" id="ARBA00022737"/>
    </source>
</evidence>
<dbReference type="AlphaFoldDB" id="A0AAX6GT52"/>
<dbReference type="GO" id="GO:0016887">
    <property type="term" value="F:ATP hydrolysis activity"/>
    <property type="evidence" value="ECO:0007669"/>
    <property type="project" value="InterPro"/>
</dbReference>
<dbReference type="PANTHER" id="PTHR24222:SF76">
    <property type="entry name" value="MYCOBACTIN IMPORT ATP-BINDING_PERMEASE PROTEIN IRTB"/>
    <property type="match status" value="1"/>
</dbReference>
<evidence type="ECO:0000256" key="12">
    <source>
        <dbReference type="SAM" id="MobiDB-lite"/>
    </source>
</evidence>
<dbReference type="Proteomes" id="UP001140949">
    <property type="component" value="Unassembled WGS sequence"/>
</dbReference>
<feature type="transmembrane region" description="Helical" evidence="13">
    <location>
        <begin position="688"/>
        <end position="714"/>
    </location>
</feature>
<evidence type="ECO:0000256" key="9">
    <source>
        <dbReference type="ARBA" id="ARBA00022989"/>
    </source>
</evidence>
<evidence type="ECO:0000313" key="17">
    <source>
        <dbReference type="Proteomes" id="UP001140949"/>
    </source>
</evidence>
<evidence type="ECO:0000259" key="15">
    <source>
        <dbReference type="PROSITE" id="PS50929"/>
    </source>
</evidence>
<feature type="transmembrane region" description="Helical" evidence="13">
    <location>
        <begin position="188"/>
        <end position="207"/>
    </location>
</feature>
<evidence type="ECO:0000256" key="10">
    <source>
        <dbReference type="ARBA" id="ARBA00023136"/>
    </source>
</evidence>
<evidence type="ECO:0000256" key="7">
    <source>
        <dbReference type="ARBA" id="ARBA00022741"/>
    </source>
</evidence>
<dbReference type="PROSITE" id="PS50929">
    <property type="entry name" value="ABC_TM1F"/>
    <property type="match status" value="1"/>
</dbReference>
<reference evidence="16" key="2">
    <citation type="submission" date="2023-04" db="EMBL/GenBank/DDBJ databases">
        <authorList>
            <person name="Bruccoleri R.E."/>
            <person name="Oakeley E.J."/>
            <person name="Faust A.-M."/>
            <person name="Dessus-Babus S."/>
            <person name="Altorfer M."/>
            <person name="Burckhardt D."/>
            <person name="Oertli M."/>
            <person name="Naumann U."/>
            <person name="Petersen F."/>
            <person name="Wong J."/>
        </authorList>
    </citation>
    <scope>NUCLEOTIDE SEQUENCE</scope>
    <source>
        <strain evidence="16">GSM-AAB239-AS_SAM_17_03QT</strain>
        <tissue evidence="16">Leaf</tissue>
    </source>
</reference>
<evidence type="ECO:0000256" key="3">
    <source>
        <dbReference type="ARBA" id="ARBA00007577"/>
    </source>
</evidence>
<dbReference type="SUPFAM" id="SSF90123">
    <property type="entry name" value="ABC transporter transmembrane region"/>
    <property type="match status" value="1"/>
</dbReference>
<dbReference type="EMBL" id="JANAVB010016598">
    <property type="protein sequence ID" value="KAJ6831722.1"/>
    <property type="molecule type" value="Genomic_DNA"/>
</dbReference>
<feature type="transmembrane region" description="Helical" evidence="13">
    <location>
        <begin position="39"/>
        <end position="66"/>
    </location>
</feature>
<feature type="transmembrane region" description="Helical" evidence="13">
    <location>
        <begin position="269"/>
        <end position="292"/>
    </location>
</feature>
<dbReference type="GO" id="GO:0140359">
    <property type="term" value="F:ABC-type transporter activity"/>
    <property type="evidence" value="ECO:0007669"/>
    <property type="project" value="InterPro"/>
</dbReference>
<keyword evidence="6" id="KW-0677">Repeat</keyword>
<dbReference type="Pfam" id="PF00005">
    <property type="entry name" value="ABC_tran"/>
    <property type="match status" value="1"/>
</dbReference>
<sequence length="753" mass="81759">MSADPTDKAAKASPEKKQQPEQTLAFHELFSFADRYDCLLMAAGSAGAFIHGSAMPVFFLLFGELVNGFGKNQMDLKKMTDEVSKYALYFVYLGLVVCLSSYAEIACWMYTGERQVSALRRRYLEAVLRQDVGFFDTDARTGDIVFSVATDTLLVQDAISEKVGNFIHYLSTFLAGLVVGFISAWRLALLSIAVIPGIAFAGGLYAYTLTGLTSKSRESYANAGIVAEQAIAQVRTVYSFVGESKALNAYSEAIQNTLKLGYKAGMAKGLGIGCTYGIACMSWALVFWYAGVFIRNGQTDGGKAFTAIFSAIVGGMSLGQSFSNLGAFSKGKAAGYKLMEIIRQKPTIIQDPCDGKCLDEVHGNIELKDVAFSYPSRPDVLIFRDFSLFFPAGKTVAVVGGSGSGKSTVVALIERFYDPNQGQVLLDNVDIRTLQLSWLREQIGLVNQEPALFATTILENILYGKPDATISEVEAAASAANAHSFITLLPSGYNTQVGERGVQLSGGQKQRIAIARAMLKNPKILLLDEATSALDSGSESIVQEALDRLMVGRTTVVVAHRLSTIRSVDTIAVIQQGQVVETGTHEELIAKGSSGAYAALIRFQEMARNRDFGVASTHRSRSSRLSHSLSTKSLSLRSGSLRNLSYQYSTGADGRIEMVSNADKDRRYPAPDGYFCRLLKLNAPERPYAILGAVGSILSGFIGPTFAFVMSNMIEVFYYRDPNAMERKTREFVFIYRGRTICCGCLSGAALLL</sequence>
<keyword evidence="4" id="KW-0813">Transport</keyword>
<dbReference type="FunFam" id="1.20.1560.10:FF:000029">
    <property type="entry name" value="ABC transporter B family member 1"/>
    <property type="match status" value="1"/>
</dbReference>
<evidence type="ECO:0000256" key="5">
    <source>
        <dbReference type="ARBA" id="ARBA00022692"/>
    </source>
</evidence>
<dbReference type="Gene3D" id="3.40.50.300">
    <property type="entry name" value="P-loop containing nucleotide triphosphate hydrolases"/>
    <property type="match status" value="1"/>
</dbReference>
<feature type="transmembrane region" description="Helical" evidence="13">
    <location>
        <begin position="86"/>
        <end position="111"/>
    </location>
</feature>
<dbReference type="SMART" id="SM00382">
    <property type="entry name" value="AAA"/>
    <property type="match status" value="1"/>
</dbReference>
<feature type="compositionally biased region" description="Basic and acidic residues" evidence="12">
    <location>
        <begin position="1"/>
        <end position="19"/>
    </location>
</feature>
<dbReference type="SUPFAM" id="SSF52540">
    <property type="entry name" value="P-loop containing nucleoside triphosphate hydrolases"/>
    <property type="match status" value="1"/>
</dbReference>
<feature type="domain" description="ABC transmembrane type-1" evidence="15">
    <location>
        <begin position="42"/>
        <end position="330"/>
    </location>
</feature>
<organism evidence="16 17">
    <name type="scientific">Iris pallida</name>
    <name type="common">Sweet iris</name>
    <dbReference type="NCBI Taxonomy" id="29817"/>
    <lineage>
        <taxon>Eukaryota</taxon>
        <taxon>Viridiplantae</taxon>
        <taxon>Streptophyta</taxon>
        <taxon>Embryophyta</taxon>
        <taxon>Tracheophyta</taxon>
        <taxon>Spermatophyta</taxon>
        <taxon>Magnoliopsida</taxon>
        <taxon>Liliopsida</taxon>
        <taxon>Asparagales</taxon>
        <taxon>Iridaceae</taxon>
        <taxon>Iridoideae</taxon>
        <taxon>Irideae</taxon>
        <taxon>Iris</taxon>
    </lineage>
</organism>
<comment type="caution">
    <text evidence="16">The sequence shown here is derived from an EMBL/GenBank/DDBJ whole genome shotgun (WGS) entry which is preliminary data.</text>
</comment>
<gene>
    <name evidence="16" type="ORF">M6B38_347210</name>
</gene>
<protein>
    <submittedName>
        <fullName evidence="16">ABC transporter B family member 19-like</fullName>
    </submittedName>
</protein>
<name>A0AAX6GT52_IRIPA</name>
<evidence type="ECO:0000256" key="2">
    <source>
        <dbReference type="ARBA" id="ARBA00004236"/>
    </source>
</evidence>
<comment type="subcellular location">
    <subcellularLocation>
        <location evidence="2">Cell membrane</location>
    </subcellularLocation>
    <subcellularLocation>
        <location evidence="1">Endomembrane system</location>
        <topology evidence="1">Multi-pass membrane protein</topology>
    </subcellularLocation>
</comment>
<keyword evidence="8" id="KW-0067">ATP-binding</keyword>
<dbReference type="InterPro" id="IPR039421">
    <property type="entry name" value="Type_1_exporter"/>
</dbReference>
<dbReference type="FunFam" id="3.40.50.300:FF:000251">
    <property type="entry name" value="ABC transporter B family member 19"/>
    <property type="match status" value="1"/>
</dbReference>
<evidence type="ECO:0000256" key="4">
    <source>
        <dbReference type="ARBA" id="ARBA00022448"/>
    </source>
</evidence>
<keyword evidence="17" id="KW-1185">Reference proteome</keyword>
<reference evidence="16" key="1">
    <citation type="journal article" date="2023" name="GigaByte">
        <title>Genome assembly of the bearded iris, Iris pallida Lam.</title>
        <authorList>
            <person name="Bruccoleri R.E."/>
            <person name="Oakeley E.J."/>
            <person name="Faust A.M.E."/>
            <person name="Altorfer M."/>
            <person name="Dessus-Babus S."/>
            <person name="Burckhardt D."/>
            <person name="Oertli M."/>
            <person name="Naumann U."/>
            <person name="Petersen F."/>
            <person name="Wong J."/>
        </authorList>
    </citation>
    <scope>NUCLEOTIDE SEQUENCE</scope>
    <source>
        <strain evidence="16">GSM-AAB239-AS_SAM_17_03QT</strain>
    </source>
</reference>
<keyword evidence="9 13" id="KW-1133">Transmembrane helix</keyword>
<evidence type="ECO:0000256" key="1">
    <source>
        <dbReference type="ARBA" id="ARBA00004127"/>
    </source>
</evidence>
<feature type="transmembrane region" description="Helical" evidence="13">
    <location>
        <begin position="166"/>
        <end position="182"/>
    </location>
</feature>
<evidence type="ECO:0000256" key="11">
    <source>
        <dbReference type="ARBA" id="ARBA00023180"/>
    </source>
</evidence>
<keyword evidence="7" id="KW-0547">Nucleotide-binding</keyword>
<dbReference type="InterPro" id="IPR036640">
    <property type="entry name" value="ABC1_TM_sf"/>
</dbReference>
<evidence type="ECO:0000313" key="16">
    <source>
        <dbReference type="EMBL" id="KAJ6831722.1"/>
    </source>
</evidence>
<comment type="similarity">
    <text evidence="3">Belongs to the ABC transporter superfamily. ABCB family. Multidrug resistance exporter (TC 3.A.1.201) subfamily.</text>
</comment>
<dbReference type="GO" id="GO:0005886">
    <property type="term" value="C:plasma membrane"/>
    <property type="evidence" value="ECO:0007669"/>
    <property type="project" value="UniProtKB-SubCell"/>
</dbReference>
<dbReference type="InterPro" id="IPR011527">
    <property type="entry name" value="ABC1_TM_dom"/>
</dbReference>